<dbReference type="OrthoDB" id="10614025at2759"/>
<dbReference type="Proteomes" id="UP000009170">
    <property type="component" value="Unassembled WGS sequence"/>
</dbReference>
<protein>
    <submittedName>
        <fullName evidence="2">Unnamed product</fullName>
    </submittedName>
</protein>
<comment type="caution">
    <text evidence="2">The sequence shown here is derived from an EMBL/GenBank/DDBJ whole genome shotgun (WGS) entry which is preliminary data.</text>
</comment>
<proteinExistence type="predicted"/>
<feature type="compositionally biased region" description="Low complexity" evidence="1">
    <location>
        <begin position="45"/>
        <end position="54"/>
    </location>
</feature>
<dbReference type="GeneID" id="9835588"/>
<feature type="region of interest" description="Disordered" evidence="1">
    <location>
        <begin position="322"/>
        <end position="388"/>
    </location>
</feature>
<feature type="region of interest" description="Disordered" evidence="1">
    <location>
        <begin position="28"/>
        <end position="112"/>
    </location>
</feature>
<feature type="region of interest" description="Disordered" evidence="1">
    <location>
        <begin position="274"/>
        <end position="295"/>
    </location>
</feature>
<dbReference type="InParanoid" id="A0A090N3N6"/>
<feature type="compositionally biased region" description="Polar residues" evidence="1">
    <location>
        <begin position="358"/>
        <end position="374"/>
    </location>
</feature>
<keyword evidence="3" id="KW-1185">Reference proteome</keyword>
<feature type="compositionally biased region" description="Low complexity" evidence="1">
    <location>
        <begin position="69"/>
        <end position="83"/>
    </location>
</feature>
<feature type="compositionally biased region" description="Acidic residues" evidence="1">
    <location>
        <begin position="279"/>
        <end position="291"/>
    </location>
</feature>
<gene>
    <name evidence="2" type="ORF">OT_ostta06g03230</name>
</gene>
<dbReference type="RefSeq" id="XP_003079962.2">
    <property type="nucleotide sequence ID" value="XM_003079914.2"/>
</dbReference>
<evidence type="ECO:0000313" key="3">
    <source>
        <dbReference type="Proteomes" id="UP000009170"/>
    </source>
</evidence>
<dbReference type="AlphaFoldDB" id="A0A090N3N6"/>
<name>A0A090N3N6_OSTTA</name>
<reference evidence="3" key="1">
    <citation type="journal article" date="2006" name="Proc. Natl. Acad. Sci. U.S.A.">
        <title>Genome analysis of the smallest free-living eukaryote Ostreococcus tauri unveils many unique features.</title>
        <authorList>
            <person name="Derelle E."/>
            <person name="Ferraz C."/>
            <person name="Rombauts S."/>
            <person name="Rouze P."/>
            <person name="Worden A.Z."/>
            <person name="Robbens S."/>
            <person name="Partensky F."/>
            <person name="Degroeve S."/>
            <person name="Echeynie S."/>
            <person name="Cooke R."/>
            <person name="Saeys Y."/>
            <person name="Wuyts J."/>
            <person name="Jabbari K."/>
            <person name="Bowler C."/>
            <person name="Panaud O."/>
            <person name="Piegu B."/>
            <person name="Ball S.G."/>
            <person name="Ral J.-P."/>
            <person name="Bouget F.-Y."/>
            <person name="Piganeau G."/>
            <person name="De Baets B."/>
            <person name="Picard A."/>
            <person name="Delseny M."/>
            <person name="Demaille J."/>
            <person name="Van de Peer Y."/>
            <person name="Moreau H."/>
        </authorList>
    </citation>
    <scope>NUCLEOTIDE SEQUENCE [LARGE SCALE GENOMIC DNA]</scope>
    <source>
        <strain evidence="3">OTTH 0595 / CCAP 157/2 / RCC745</strain>
    </source>
</reference>
<feature type="region of interest" description="Disordered" evidence="1">
    <location>
        <begin position="151"/>
        <end position="174"/>
    </location>
</feature>
<feature type="region of interest" description="Disordered" evidence="1">
    <location>
        <begin position="186"/>
        <end position="211"/>
    </location>
</feature>
<dbReference type="EMBL" id="CAID01000006">
    <property type="protein sequence ID" value="CEF98433.1"/>
    <property type="molecule type" value="Genomic_DNA"/>
</dbReference>
<reference evidence="2 3" key="2">
    <citation type="journal article" date="2014" name="BMC Genomics">
        <title>An improved genome of the model marine alga Ostreococcus tauri unfolds by assessing Illumina de novo assemblies.</title>
        <authorList>
            <person name="Blanc-Mathieu R."/>
            <person name="Verhelst B."/>
            <person name="Derelle E."/>
            <person name="Rombauts S."/>
            <person name="Bouget F.Y."/>
            <person name="Carre I."/>
            <person name="Chateau A."/>
            <person name="Eyre-Walker A."/>
            <person name="Grimsley N."/>
            <person name="Moreau H."/>
            <person name="Piegu B."/>
            <person name="Rivals E."/>
            <person name="Schackwitz W."/>
            <person name="Van de Peer Y."/>
            <person name="Piganeau G."/>
        </authorList>
    </citation>
    <scope>NUCLEOTIDE SEQUENCE [LARGE SCALE GENOMIC DNA]</scope>
    <source>
        <strain evidence="3">OTTH 0595 / CCAP 157/2 / RCC745</strain>
    </source>
</reference>
<feature type="region of interest" description="Disordered" evidence="1">
    <location>
        <begin position="1"/>
        <end position="20"/>
    </location>
</feature>
<evidence type="ECO:0000256" key="1">
    <source>
        <dbReference type="SAM" id="MobiDB-lite"/>
    </source>
</evidence>
<evidence type="ECO:0000313" key="2">
    <source>
        <dbReference type="EMBL" id="CEF98433.1"/>
    </source>
</evidence>
<accession>A0A090N3N6</accession>
<organism evidence="2 3">
    <name type="scientific">Ostreococcus tauri</name>
    <name type="common">Marine green alga</name>
    <dbReference type="NCBI Taxonomy" id="70448"/>
    <lineage>
        <taxon>Eukaryota</taxon>
        <taxon>Viridiplantae</taxon>
        <taxon>Chlorophyta</taxon>
        <taxon>Mamiellophyceae</taxon>
        <taxon>Mamiellales</taxon>
        <taxon>Bathycoccaceae</taxon>
        <taxon>Ostreococcus</taxon>
    </lineage>
</organism>
<feature type="compositionally biased region" description="Polar residues" evidence="1">
    <location>
        <begin position="152"/>
        <end position="163"/>
    </location>
</feature>
<sequence length="388" mass="41666">MANGKMTPIGTQMPSGRADECVSERAKHRAGGLKATLRPVDQFTRRSTPSPTTTAEGTRTSPIEHASRAARAAGAAHAYRTFASSGLTSAATPTRRGRERDAPTSTPMSASVKMLVSEAMTSLKKARSRVEDLVRSHRGVGLNFEDVAPASPTMNVAASPSTSETTAVREDREAEREATEMLIRSAKKSIAKKSAPVSRSPMRSPLPLRMERFDPSAPVVVLADSKATESTMVQGNGERANGDGVYDDEVTSQLSLPPGFDASEFLEDVARDEHVVEPSETDVEKTDEENSDNNIDKVMDQLDVFAKMMAKVVANTLDEISANIASKPVTIPSPKANRVPTSPRRSSRRRSVAGEPVTTPSLRSSHSAAPTTPSRRSKRLASKGKERT</sequence>
<dbReference type="KEGG" id="ota:OT_ostta06g03230"/>